<feature type="domain" description="Reverse transcriptase" evidence="1">
    <location>
        <begin position="458"/>
        <end position="731"/>
    </location>
</feature>
<evidence type="ECO:0000313" key="4">
    <source>
        <dbReference type="Proteomes" id="UP000499080"/>
    </source>
</evidence>
<dbReference type="Gene3D" id="3.30.420.10">
    <property type="entry name" value="Ribonuclease H-like superfamily/Ribonuclease H"/>
    <property type="match status" value="1"/>
</dbReference>
<evidence type="ECO:0000313" key="3">
    <source>
        <dbReference type="EMBL" id="GBM15918.1"/>
    </source>
</evidence>
<dbReference type="Gene3D" id="3.60.10.10">
    <property type="entry name" value="Endonuclease/exonuclease/phosphatase"/>
    <property type="match status" value="1"/>
</dbReference>
<dbReference type="SUPFAM" id="SSF56672">
    <property type="entry name" value="DNA/RNA polymerases"/>
    <property type="match status" value="1"/>
</dbReference>
<dbReference type="InterPro" id="IPR002156">
    <property type="entry name" value="RNaseH_domain"/>
</dbReference>
<dbReference type="CDD" id="cd01650">
    <property type="entry name" value="RT_nLTR_like"/>
    <property type="match status" value="1"/>
</dbReference>
<dbReference type="PANTHER" id="PTHR19446">
    <property type="entry name" value="REVERSE TRANSCRIPTASES"/>
    <property type="match status" value="1"/>
</dbReference>
<dbReference type="GO" id="GO:0004523">
    <property type="term" value="F:RNA-DNA hybrid ribonuclease activity"/>
    <property type="evidence" value="ECO:0007669"/>
    <property type="project" value="InterPro"/>
</dbReference>
<dbReference type="SUPFAM" id="SSF53098">
    <property type="entry name" value="Ribonuclease H-like"/>
    <property type="match status" value="1"/>
</dbReference>
<dbReference type="Pfam" id="PF00078">
    <property type="entry name" value="RVT_1"/>
    <property type="match status" value="1"/>
</dbReference>
<dbReference type="EMBL" id="BGPR01089593">
    <property type="protein sequence ID" value="GBM15918.1"/>
    <property type="molecule type" value="Genomic_DNA"/>
</dbReference>
<keyword evidence="4" id="KW-1185">Reference proteome</keyword>
<evidence type="ECO:0000259" key="1">
    <source>
        <dbReference type="PROSITE" id="PS50878"/>
    </source>
</evidence>
<sequence length="968" mass="110485">MSSTPSSSVVWKFFQANLGRSKIATKELKELKCSQNYPFPDIYLIQEPYTYKGKATGLPLSWKVLSAEHAKVLVAVRNNNINIIARHVSKEIVIADLFDGNGQITVASIYFPPSKDKTRAISELEASMKDIDTSKMVFGGDINMRSILWGPDIPDHRAADDGGPFVDFIMKYSLQIINNPNSPSTFESKNGKSWIDVTVSSRGLHNKISNWTVNKNVFSDHSYLSFDISLATGPTGGYLRISKRKIYKLGNLVADKFRNAEAEITAHLKVPWWDLELELQRKKTRALRFRYQRCKQDIERQHRRSLFKREEAKYRWLIKVKSRDSFEKLCVLLTGSNPFDLPYKLATGKCKKKIIYNTVFDQHGNKTKSIEETIAAIVHKLFPQEEEQMESARQKRVRDSVAGYSNIRNDRTFTKLEIREVIRGMAKNKAPGLDSINVLMAEVIHKKSPEILTGIFNKCLQLGVFPKEWKKAKLILINKPGKDPELANSYRPICLLSVLSKILDKLITQRITYLLKSRGMLHKQQHGFRNGRSCETANYELRKSIQKAMQHKFKVCLVSLDVAGAFDNVWRHSILEQLIRAECPFNLFTLIKDYFEDRHVVYEISNNQWTFYTQRGVPQGSCSGPLFWNLVVSTALDLALPQGCQIQAFADDLIIVVRGVNTESLTIRCNEAISRLVAWGKTHKLQFNASKTTLMPITFGGRLTRNEPLQVVLEGHQVTIKDQIVYLGVTWDSALTFTPHFKKVRQRVDILTYKITSVADNFYWRHNRMFKRIYTGAIEPYILYGHGAWGNRLQLKTVDKFLNGIQRRPLIKLTRAFRTTSTEALQVIAGVLPLSLKAIEVYTKFLVLTVKINATVGTKVFNSAEVEEKRDIFDRHPADWCSVPFGTEGPVGEDIEIYTDGSGIDGKVGAAMVVFFHGTEVHHEICRLEDSATVFQAETKGIQMALEYINNSKQWHRYHIFSDSKSVY</sequence>
<dbReference type="GO" id="GO:0071897">
    <property type="term" value="P:DNA biosynthetic process"/>
    <property type="evidence" value="ECO:0007669"/>
    <property type="project" value="UniProtKB-ARBA"/>
</dbReference>
<name>A0A4Y2DIU2_ARAVE</name>
<dbReference type="InterPro" id="IPR043502">
    <property type="entry name" value="DNA/RNA_pol_sf"/>
</dbReference>
<dbReference type="GO" id="GO:0042575">
    <property type="term" value="C:DNA polymerase complex"/>
    <property type="evidence" value="ECO:0007669"/>
    <property type="project" value="UniProtKB-ARBA"/>
</dbReference>
<dbReference type="PROSITE" id="PS50879">
    <property type="entry name" value="RNASE_H_1"/>
    <property type="match status" value="1"/>
</dbReference>
<dbReference type="InterPro" id="IPR036691">
    <property type="entry name" value="Endo/exonu/phosph_ase_sf"/>
</dbReference>
<reference evidence="3 4" key="1">
    <citation type="journal article" date="2019" name="Sci. Rep.">
        <title>Orb-weaving spider Araneus ventricosus genome elucidates the spidroin gene catalogue.</title>
        <authorList>
            <person name="Kono N."/>
            <person name="Nakamura H."/>
            <person name="Ohtoshi R."/>
            <person name="Moran D.A.P."/>
            <person name="Shinohara A."/>
            <person name="Yoshida Y."/>
            <person name="Fujiwara M."/>
            <person name="Mori M."/>
            <person name="Tomita M."/>
            <person name="Arakawa K."/>
        </authorList>
    </citation>
    <scope>NUCLEOTIDE SEQUENCE [LARGE SCALE GENOMIC DNA]</scope>
</reference>
<dbReference type="SUPFAM" id="SSF56219">
    <property type="entry name" value="DNase I-like"/>
    <property type="match status" value="1"/>
</dbReference>
<accession>A0A4Y2DIU2</accession>
<dbReference type="Pfam" id="PF14529">
    <property type="entry name" value="Exo_endo_phos_2"/>
    <property type="match status" value="1"/>
</dbReference>
<organism evidence="3 4">
    <name type="scientific">Araneus ventricosus</name>
    <name type="common">Orbweaver spider</name>
    <name type="synonym">Epeira ventricosa</name>
    <dbReference type="NCBI Taxonomy" id="182803"/>
    <lineage>
        <taxon>Eukaryota</taxon>
        <taxon>Metazoa</taxon>
        <taxon>Ecdysozoa</taxon>
        <taxon>Arthropoda</taxon>
        <taxon>Chelicerata</taxon>
        <taxon>Arachnida</taxon>
        <taxon>Araneae</taxon>
        <taxon>Araneomorphae</taxon>
        <taxon>Entelegynae</taxon>
        <taxon>Araneoidea</taxon>
        <taxon>Araneidae</taxon>
        <taxon>Araneus</taxon>
    </lineage>
</organism>
<dbReference type="InterPro" id="IPR036397">
    <property type="entry name" value="RNaseH_sf"/>
</dbReference>
<dbReference type="OrthoDB" id="6437248at2759"/>
<comment type="caution">
    <text evidence="3">The sequence shown here is derived from an EMBL/GenBank/DDBJ whole genome shotgun (WGS) entry which is preliminary data.</text>
</comment>
<dbReference type="InterPro" id="IPR000477">
    <property type="entry name" value="RT_dom"/>
</dbReference>
<dbReference type="CDD" id="cd09276">
    <property type="entry name" value="Rnase_HI_RT_non_LTR"/>
    <property type="match status" value="1"/>
</dbReference>
<proteinExistence type="predicted"/>
<protein>
    <submittedName>
        <fullName evidence="3">Retrovirus-related Pol polyprotein from type-1 retrotransposable element R1</fullName>
    </submittedName>
</protein>
<dbReference type="AlphaFoldDB" id="A0A4Y2DIU2"/>
<feature type="domain" description="RNase H type-1" evidence="2">
    <location>
        <begin position="891"/>
        <end position="968"/>
    </location>
</feature>
<dbReference type="GO" id="GO:0003676">
    <property type="term" value="F:nucleic acid binding"/>
    <property type="evidence" value="ECO:0007669"/>
    <property type="project" value="InterPro"/>
</dbReference>
<dbReference type="InterPro" id="IPR005135">
    <property type="entry name" value="Endo/exonuclease/phosphatase"/>
</dbReference>
<dbReference type="InterPro" id="IPR012337">
    <property type="entry name" value="RNaseH-like_sf"/>
</dbReference>
<gene>
    <name evidence="3" type="primary">PO11_280</name>
    <name evidence="3" type="ORF">AVEN_159832_1</name>
</gene>
<dbReference type="PROSITE" id="PS50878">
    <property type="entry name" value="RT_POL"/>
    <property type="match status" value="1"/>
</dbReference>
<evidence type="ECO:0000259" key="2">
    <source>
        <dbReference type="PROSITE" id="PS50879"/>
    </source>
</evidence>
<dbReference type="Proteomes" id="UP000499080">
    <property type="component" value="Unassembled WGS sequence"/>
</dbReference>